<proteinExistence type="predicted"/>
<feature type="compositionally biased region" description="Basic and acidic residues" evidence="1">
    <location>
        <begin position="108"/>
        <end position="122"/>
    </location>
</feature>
<dbReference type="Proteomes" id="UP000276133">
    <property type="component" value="Unassembled WGS sequence"/>
</dbReference>
<dbReference type="AlphaFoldDB" id="A0A3M7PBQ8"/>
<organism evidence="2 3">
    <name type="scientific">Brachionus plicatilis</name>
    <name type="common">Marine rotifer</name>
    <name type="synonym">Brachionus muelleri</name>
    <dbReference type="NCBI Taxonomy" id="10195"/>
    <lineage>
        <taxon>Eukaryota</taxon>
        <taxon>Metazoa</taxon>
        <taxon>Spiralia</taxon>
        <taxon>Gnathifera</taxon>
        <taxon>Rotifera</taxon>
        <taxon>Eurotatoria</taxon>
        <taxon>Monogononta</taxon>
        <taxon>Pseudotrocha</taxon>
        <taxon>Ploima</taxon>
        <taxon>Brachionidae</taxon>
        <taxon>Brachionus</taxon>
    </lineage>
</organism>
<feature type="non-terminal residue" evidence="2">
    <location>
        <position position="143"/>
    </location>
</feature>
<evidence type="ECO:0000313" key="3">
    <source>
        <dbReference type="Proteomes" id="UP000276133"/>
    </source>
</evidence>
<protein>
    <submittedName>
        <fullName evidence="2">Uncharacterized protein</fullName>
    </submittedName>
</protein>
<comment type="caution">
    <text evidence="2">The sequence shown here is derived from an EMBL/GenBank/DDBJ whole genome shotgun (WGS) entry which is preliminary data.</text>
</comment>
<evidence type="ECO:0000256" key="1">
    <source>
        <dbReference type="SAM" id="MobiDB-lite"/>
    </source>
</evidence>
<feature type="compositionally biased region" description="Polar residues" evidence="1">
    <location>
        <begin position="78"/>
        <end position="87"/>
    </location>
</feature>
<evidence type="ECO:0000313" key="2">
    <source>
        <dbReference type="EMBL" id="RMZ96536.1"/>
    </source>
</evidence>
<feature type="region of interest" description="Disordered" evidence="1">
    <location>
        <begin position="61"/>
        <end position="143"/>
    </location>
</feature>
<sequence length="143" mass="16031">MFGRKPKVPIDLICGDQTGEGEGGEIVIEENLTTRVNHCVDELKEQLNSVYKNDDVIEVSEKTPKQRINKPKQPKQAKITNTRNGDTGSRDKSQDTPGSQVIWSDTDCPGKHRQEVNERPSVMDRTLVNINQNTREGSSEPET</sequence>
<gene>
    <name evidence="2" type="ORF">BpHYR1_024286</name>
</gene>
<dbReference type="EMBL" id="REGN01012111">
    <property type="protein sequence ID" value="RMZ96536.1"/>
    <property type="molecule type" value="Genomic_DNA"/>
</dbReference>
<reference evidence="2 3" key="1">
    <citation type="journal article" date="2018" name="Sci. Rep.">
        <title>Genomic signatures of local adaptation to the degree of environmental predictability in rotifers.</title>
        <authorList>
            <person name="Franch-Gras L."/>
            <person name="Hahn C."/>
            <person name="Garcia-Roger E.M."/>
            <person name="Carmona M.J."/>
            <person name="Serra M."/>
            <person name="Gomez A."/>
        </authorList>
    </citation>
    <scope>NUCLEOTIDE SEQUENCE [LARGE SCALE GENOMIC DNA]</scope>
    <source>
        <strain evidence="2">HYR1</strain>
    </source>
</reference>
<feature type="compositionally biased region" description="Basic residues" evidence="1">
    <location>
        <begin position="65"/>
        <end position="75"/>
    </location>
</feature>
<keyword evidence="3" id="KW-1185">Reference proteome</keyword>
<accession>A0A3M7PBQ8</accession>
<name>A0A3M7PBQ8_BRAPC</name>